<name>A0AAE0MUX7_9PEZI</name>
<reference evidence="8" key="2">
    <citation type="submission" date="2023-06" db="EMBL/GenBank/DDBJ databases">
        <authorList>
            <consortium name="Lawrence Berkeley National Laboratory"/>
            <person name="Haridas S."/>
            <person name="Hensen N."/>
            <person name="Bonometti L."/>
            <person name="Westerberg I."/>
            <person name="Brannstrom I.O."/>
            <person name="Guillou S."/>
            <person name="Cros-Aarteil S."/>
            <person name="Calhoun S."/>
            <person name="Kuo A."/>
            <person name="Mondo S."/>
            <person name="Pangilinan J."/>
            <person name="Riley R."/>
            <person name="Labutti K."/>
            <person name="Andreopoulos B."/>
            <person name="Lipzen A."/>
            <person name="Chen C."/>
            <person name="Yanf M."/>
            <person name="Daum C."/>
            <person name="Ng V."/>
            <person name="Clum A."/>
            <person name="Steindorff A."/>
            <person name="Ohm R."/>
            <person name="Martin F."/>
            <person name="Silar P."/>
            <person name="Natvig D."/>
            <person name="Lalanne C."/>
            <person name="Gautier V."/>
            <person name="Ament-Velasquez S.L."/>
            <person name="Kruys A."/>
            <person name="Hutchinson M.I."/>
            <person name="Powell A.J."/>
            <person name="Barry K."/>
            <person name="Miller A.N."/>
            <person name="Grigoriev I.V."/>
            <person name="Debuchy R."/>
            <person name="Gladieux P."/>
            <person name="Thoren M.H."/>
            <person name="Johannesson H."/>
        </authorList>
    </citation>
    <scope>NUCLEOTIDE SEQUENCE</scope>
    <source>
        <strain evidence="8">CBS 560.94</strain>
    </source>
</reference>
<evidence type="ECO:0000256" key="5">
    <source>
        <dbReference type="ARBA" id="ARBA00023180"/>
    </source>
</evidence>
<proteinExistence type="predicted"/>
<keyword evidence="4 7" id="KW-0732">Signal</keyword>
<feature type="compositionally biased region" description="Low complexity" evidence="6">
    <location>
        <begin position="383"/>
        <end position="392"/>
    </location>
</feature>
<evidence type="ECO:0000256" key="3">
    <source>
        <dbReference type="ARBA" id="ARBA00022525"/>
    </source>
</evidence>
<comment type="subcellular location">
    <subcellularLocation>
        <location evidence="1">Secreted</location>
        <location evidence="1">Cell wall</location>
    </subcellularLocation>
</comment>
<dbReference type="EMBL" id="JAUEPP010000002">
    <property type="protein sequence ID" value="KAK3351982.1"/>
    <property type="molecule type" value="Genomic_DNA"/>
</dbReference>
<feature type="compositionally biased region" description="Polar residues" evidence="6">
    <location>
        <begin position="355"/>
        <end position="366"/>
    </location>
</feature>
<dbReference type="Gene3D" id="3.80.20.20">
    <property type="entry name" value="Receptor L-domain"/>
    <property type="match status" value="2"/>
</dbReference>
<dbReference type="InterPro" id="IPR051648">
    <property type="entry name" value="CWI-Assembly_Regulator"/>
</dbReference>
<feature type="signal peptide" evidence="7">
    <location>
        <begin position="1"/>
        <end position="22"/>
    </location>
</feature>
<dbReference type="GeneID" id="87861507"/>
<sequence length="416" mass="43360">MLVKYLAPAVVAIGAASAQTAAVPTATCTVSGGTTTVNSQADATGLANCRTVKGSVVVTKDVAGDFELSGPEIITGDLRIENNPNINSVGSDTLQMIGGEFSLTQLTQLNSINMLKLTSVSKLTWQSIGNAADMGMTQLNKVDEITISDSHLRNIDAINVTSIKSMNLDNNQFITKYEPAIKSISGDLTIQANGLDMEVSFPNLIWAMNMAVADVSKISFPSLQVVNGSARFDNNKFDSFSFPNLTQTKTGDISFVGNENMKNLTFPKLTQIGGGLLIANNTALTDNGDFPVLDTVVGAIKLRGNFTEVKFPKLQSVRGAFDLSSTNDVTNDCKTLAKMAPTTQGGNGEIEGTFDCQSNNKEANQDTSGKTGSGEGVTGGSGSDKTSGTKNSGAAGLSVNAGLFLAAAGVLAQLLL</sequence>
<dbReference type="PANTHER" id="PTHR31018">
    <property type="entry name" value="SPORULATION-SPECIFIC PROTEIN-RELATED"/>
    <property type="match status" value="1"/>
</dbReference>
<evidence type="ECO:0000256" key="6">
    <source>
        <dbReference type="SAM" id="MobiDB-lite"/>
    </source>
</evidence>
<gene>
    <name evidence="8" type="ORF">B0H65DRAFT_421640</name>
</gene>
<keyword evidence="9" id="KW-1185">Reference proteome</keyword>
<protein>
    <recommendedName>
        <fullName evidence="10">Clock-controlled gene-15</fullName>
    </recommendedName>
</protein>
<organism evidence="8 9">
    <name type="scientific">Neurospora tetraspora</name>
    <dbReference type="NCBI Taxonomy" id="94610"/>
    <lineage>
        <taxon>Eukaryota</taxon>
        <taxon>Fungi</taxon>
        <taxon>Dikarya</taxon>
        <taxon>Ascomycota</taxon>
        <taxon>Pezizomycotina</taxon>
        <taxon>Sordariomycetes</taxon>
        <taxon>Sordariomycetidae</taxon>
        <taxon>Sordariales</taxon>
        <taxon>Sordariaceae</taxon>
        <taxon>Neurospora</taxon>
    </lineage>
</organism>
<dbReference type="PANTHER" id="PTHR31018:SF3">
    <property type="entry name" value="RECEPTOR PROTEIN-TYROSINE KINASE"/>
    <property type="match status" value="1"/>
</dbReference>
<dbReference type="GO" id="GO:0031505">
    <property type="term" value="P:fungal-type cell wall organization"/>
    <property type="evidence" value="ECO:0007669"/>
    <property type="project" value="TreeGrafter"/>
</dbReference>
<dbReference type="GO" id="GO:0009277">
    <property type="term" value="C:fungal-type cell wall"/>
    <property type="evidence" value="ECO:0007669"/>
    <property type="project" value="TreeGrafter"/>
</dbReference>
<evidence type="ECO:0000313" key="9">
    <source>
        <dbReference type="Proteomes" id="UP001278500"/>
    </source>
</evidence>
<evidence type="ECO:0000256" key="1">
    <source>
        <dbReference type="ARBA" id="ARBA00004191"/>
    </source>
</evidence>
<keyword evidence="2" id="KW-0134">Cell wall</keyword>
<feature type="compositionally biased region" description="Gly residues" evidence="6">
    <location>
        <begin position="371"/>
        <end position="382"/>
    </location>
</feature>
<dbReference type="RefSeq" id="XP_062685277.1">
    <property type="nucleotide sequence ID" value="XM_062824353.1"/>
</dbReference>
<dbReference type="InterPro" id="IPR036941">
    <property type="entry name" value="Rcpt_L-dom_sf"/>
</dbReference>
<evidence type="ECO:0008006" key="10">
    <source>
        <dbReference type="Google" id="ProtNLM"/>
    </source>
</evidence>
<accession>A0AAE0MUX7</accession>
<dbReference type="Proteomes" id="UP001278500">
    <property type="component" value="Unassembled WGS sequence"/>
</dbReference>
<evidence type="ECO:0000256" key="7">
    <source>
        <dbReference type="SAM" id="SignalP"/>
    </source>
</evidence>
<evidence type="ECO:0000256" key="4">
    <source>
        <dbReference type="ARBA" id="ARBA00022729"/>
    </source>
</evidence>
<keyword evidence="5" id="KW-0325">Glycoprotein</keyword>
<feature type="region of interest" description="Disordered" evidence="6">
    <location>
        <begin position="340"/>
        <end position="392"/>
    </location>
</feature>
<evidence type="ECO:0000256" key="2">
    <source>
        <dbReference type="ARBA" id="ARBA00022512"/>
    </source>
</evidence>
<comment type="caution">
    <text evidence="8">The sequence shown here is derived from an EMBL/GenBank/DDBJ whole genome shotgun (WGS) entry which is preliminary data.</text>
</comment>
<keyword evidence="3" id="KW-0964">Secreted</keyword>
<dbReference type="AlphaFoldDB" id="A0AAE0MUX7"/>
<dbReference type="Pfam" id="PF12454">
    <property type="entry name" value="Ecm33"/>
    <property type="match status" value="1"/>
</dbReference>
<feature type="chain" id="PRO_5042159637" description="Clock-controlled gene-15" evidence="7">
    <location>
        <begin position="23"/>
        <end position="416"/>
    </location>
</feature>
<dbReference type="GO" id="GO:0005886">
    <property type="term" value="C:plasma membrane"/>
    <property type="evidence" value="ECO:0007669"/>
    <property type="project" value="TreeGrafter"/>
</dbReference>
<reference evidence="8" key="1">
    <citation type="journal article" date="2023" name="Mol. Phylogenet. Evol.">
        <title>Genome-scale phylogeny and comparative genomics of the fungal order Sordariales.</title>
        <authorList>
            <person name="Hensen N."/>
            <person name="Bonometti L."/>
            <person name="Westerberg I."/>
            <person name="Brannstrom I.O."/>
            <person name="Guillou S."/>
            <person name="Cros-Aarteil S."/>
            <person name="Calhoun S."/>
            <person name="Haridas S."/>
            <person name="Kuo A."/>
            <person name="Mondo S."/>
            <person name="Pangilinan J."/>
            <person name="Riley R."/>
            <person name="LaButti K."/>
            <person name="Andreopoulos B."/>
            <person name="Lipzen A."/>
            <person name="Chen C."/>
            <person name="Yan M."/>
            <person name="Daum C."/>
            <person name="Ng V."/>
            <person name="Clum A."/>
            <person name="Steindorff A."/>
            <person name="Ohm R.A."/>
            <person name="Martin F."/>
            <person name="Silar P."/>
            <person name="Natvig D.O."/>
            <person name="Lalanne C."/>
            <person name="Gautier V."/>
            <person name="Ament-Velasquez S.L."/>
            <person name="Kruys A."/>
            <person name="Hutchinson M.I."/>
            <person name="Powell A.J."/>
            <person name="Barry K."/>
            <person name="Miller A.N."/>
            <person name="Grigoriev I.V."/>
            <person name="Debuchy R."/>
            <person name="Gladieux P."/>
            <person name="Hiltunen Thoren M."/>
            <person name="Johannesson H."/>
        </authorList>
    </citation>
    <scope>NUCLEOTIDE SEQUENCE</scope>
    <source>
        <strain evidence="8">CBS 560.94</strain>
    </source>
</reference>
<evidence type="ECO:0000313" key="8">
    <source>
        <dbReference type="EMBL" id="KAK3351982.1"/>
    </source>
</evidence>
<dbReference type="GO" id="GO:0009986">
    <property type="term" value="C:cell surface"/>
    <property type="evidence" value="ECO:0007669"/>
    <property type="project" value="TreeGrafter"/>
</dbReference>
<dbReference type="SUPFAM" id="SSF52058">
    <property type="entry name" value="L domain-like"/>
    <property type="match status" value="2"/>
</dbReference>